<dbReference type="FunFam" id="3.40.50.150:FF:000350">
    <property type="entry name" value="Probable pectin methylesterase CGR3"/>
    <property type="match status" value="1"/>
</dbReference>
<evidence type="ECO:0000256" key="10">
    <source>
        <dbReference type="ARBA" id="ARBA00038314"/>
    </source>
</evidence>
<dbReference type="GO" id="GO:0009965">
    <property type="term" value="P:leaf morphogenesis"/>
    <property type="evidence" value="ECO:0007669"/>
    <property type="project" value="UniProtKB-ARBA"/>
</dbReference>
<keyword evidence="5 11" id="KW-1133">Transmembrane helix</keyword>
<evidence type="ECO:0000256" key="5">
    <source>
        <dbReference type="ARBA" id="ARBA00022989"/>
    </source>
</evidence>
<evidence type="ECO:0000313" key="12">
    <source>
        <dbReference type="EMBL" id="CAD5335953.1"/>
    </source>
</evidence>
<dbReference type="GO" id="GO:0032259">
    <property type="term" value="P:methylation"/>
    <property type="evidence" value="ECO:0007669"/>
    <property type="project" value="UniProtKB-KW"/>
</dbReference>
<comment type="subcellular location">
    <subcellularLocation>
        <location evidence="1">Golgi apparatus membrane</location>
        <topology evidence="1">Single-pass membrane protein</topology>
    </subcellularLocation>
</comment>
<organism evidence="12 13">
    <name type="scientific">Arabidopsis thaliana</name>
    <name type="common">Mouse-ear cress</name>
    <dbReference type="NCBI Taxonomy" id="3702"/>
    <lineage>
        <taxon>Eukaryota</taxon>
        <taxon>Viridiplantae</taxon>
        <taxon>Streptophyta</taxon>
        <taxon>Embryophyta</taxon>
        <taxon>Tracheophyta</taxon>
        <taxon>Spermatophyta</taxon>
        <taxon>Magnoliopsida</taxon>
        <taxon>eudicotyledons</taxon>
        <taxon>Gunneridae</taxon>
        <taxon>Pentapetalae</taxon>
        <taxon>rosids</taxon>
        <taxon>malvids</taxon>
        <taxon>Brassicales</taxon>
        <taxon>Brassicaceae</taxon>
        <taxon>Camelineae</taxon>
        <taxon>Arabidopsis</taxon>
    </lineage>
</organism>
<dbReference type="AlphaFoldDB" id="A0A7G2FK34"/>
<keyword evidence="9" id="KW-0961">Cell wall biogenesis/degradation</keyword>
<proteinExistence type="inferred from homology"/>
<dbReference type="InterPro" id="IPR029063">
    <property type="entry name" value="SAM-dependent_MTases_sf"/>
</dbReference>
<evidence type="ECO:0000256" key="6">
    <source>
        <dbReference type="ARBA" id="ARBA00023034"/>
    </source>
</evidence>
<evidence type="ECO:0000256" key="9">
    <source>
        <dbReference type="ARBA" id="ARBA00023316"/>
    </source>
</evidence>
<evidence type="ECO:0000313" key="13">
    <source>
        <dbReference type="Proteomes" id="UP000516314"/>
    </source>
</evidence>
<dbReference type="SUPFAM" id="SSF53335">
    <property type="entry name" value="S-adenosyl-L-methionine-dependent methyltransferases"/>
    <property type="match status" value="1"/>
</dbReference>
<name>A0A7G2FK34_ARATH</name>
<keyword evidence="4 11" id="KW-0812">Transmembrane</keyword>
<evidence type="ECO:0000256" key="1">
    <source>
        <dbReference type="ARBA" id="ARBA00004194"/>
    </source>
</evidence>
<evidence type="ECO:0000256" key="8">
    <source>
        <dbReference type="ARBA" id="ARBA00023180"/>
    </source>
</evidence>
<dbReference type="GO" id="GO:1903942">
    <property type="term" value="P:positive regulation of respiratory gaseous exchange"/>
    <property type="evidence" value="ECO:0007669"/>
    <property type="project" value="UniProtKB-ARBA"/>
</dbReference>
<evidence type="ECO:0000256" key="4">
    <source>
        <dbReference type="ARBA" id="ARBA00022692"/>
    </source>
</evidence>
<sequence>MSRRQVRRVGDSGSFPFVGALHSKSRSSPLLSVCLVLVGACLLIGYAYSGPGMFKSIREVSKITGDYSCTAEVQRAIPILKSAYGDSMRKVLHVGPETCSVVSSLLNEEETEAWGVEPYDVEDADSNCKSLLHKGLVRVADIKFPLPYRSKSFSLVIVSDALDYLSPRYLNKTVPELARVASDGVVLLAGNPGQQKAKGAELSKFGRPAKMRSSSWWIRFFSQTNLEENEAASKKFEQAASKKEWRFLNNPVNSSGSDEFNGGAHRLGTYMVLSIRGD</sequence>
<evidence type="ECO:0000256" key="2">
    <source>
        <dbReference type="ARBA" id="ARBA00022603"/>
    </source>
</evidence>
<dbReference type="GO" id="GO:0009832">
    <property type="term" value="P:plant-type cell wall biogenesis"/>
    <property type="evidence" value="ECO:0007669"/>
    <property type="project" value="UniProtKB-ARBA"/>
</dbReference>
<keyword evidence="8" id="KW-0325">Glycoprotein</keyword>
<protein>
    <submittedName>
        <fullName evidence="12">(thale cress) hypothetical protein</fullName>
    </submittedName>
</protein>
<dbReference type="Gene3D" id="3.40.50.150">
    <property type="entry name" value="Vaccinia Virus protein VP39"/>
    <property type="match status" value="1"/>
</dbReference>
<accession>A0A7G2FK34</accession>
<evidence type="ECO:0000256" key="3">
    <source>
        <dbReference type="ARBA" id="ARBA00022679"/>
    </source>
</evidence>
<evidence type="ECO:0000256" key="7">
    <source>
        <dbReference type="ARBA" id="ARBA00023136"/>
    </source>
</evidence>
<keyword evidence="7 11" id="KW-0472">Membrane</keyword>
<reference evidence="12 13" key="1">
    <citation type="submission" date="2020-09" db="EMBL/GenBank/DDBJ databases">
        <authorList>
            <person name="Ashkenazy H."/>
        </authorList>
    </citation>
    <scope>NUCLEOTIDE SEQUENCE [LARGE SCALE GENOMIC DNA]</scope>
    <source>
        <strain evidence="13">cv. Cdm-0</strain>
    </source>
</reference>
<feature type="transmembrane region" description="Helical" evidence="11">
    <location>
        <begin position="30"/>
        <end position="48"/>
    </location>
</feature>
<dbReference type="GO" id="GO:0051512">
    <property type="term" value="P:positive regulation of unidimensional cell growth"/>
    <property type="evidence" value="ECO:0007669"/>
    <property type="project" value="UniProtKB-ARBA"/>
</dbReference>
<dbReference type="GO" id="GO:0045489">
    <property type="term" value="P:pectin biosynthetic process"/>
    <property type="evidence" value="ECO:0007669"/>
    <property type="project" value="UniProtKB-ARBA"/>
</dbReference>
<keyword evidence="2" id="KW-0489">Methyltransferase</keyword>
<dbReference type="InterPro" id="IPR044689">
    <property type="entry name" value="CGR2/3"/>
</dbReference>
<keyword evidence="6" id="KW-0333">Golgi apparatus</keyword>
<gene>
    <name evidence="12" type="ORF">AT9943_LOCUS23172</name>
</gene>
<dbReference type="PANTHER" id="PTHR34208">
    <property type="entry name" value="S-ADENOSYL-L-METHIONINE-DEPENDENT METHYLTRANSFERASE-RELATED"/>
    <property type="match status" value="1"/>
</dbReference>
<comment type="similarity">
    <text evidence="10">Belongs to the class I-like SAM-binding methyltransferase superfamily.</text>
</comment>
<dbReference type="GO" id="GO:0009664">
    <property type="term" value="P:plant-type cell wall organization"/>
    <property type="evidence" value="ECO:0007669"/>
    <property type="project" value="UniProtKB-ARBA"/>
</dbReference>
<dbReference type="GO" id="GO:1905157">
    <property type="term" value="P:positive regulation of photosynthesis"/>
    <property type="evidence" value="ECO:0007669"/>
    <property type="project" value="UniProtKB-ARBA"/>
</dbReference>
<evidence type="ECO:0000256" key="11">
    <source>
        <dbReference type="SAM" id="Phobius"/>
    </source>
</evidence>
<dbReference type="GO" id="GO:0015976">
    <property type="term" value="P:carbon utilization"/>
    <property type="evidence" value="ECO:0007669"/>
    <property type="project" value="UniProtKB-ARBA"/>
</dbReference>
<dbReference type="PANTHER" id="PTHR34208:SF18">
    <property type="entry name" value="PECTIN METHYLESTERASE CGR3-RELATED"/>
    <property type="match status" value="1"/>
</dbReference>
<dbReference type="GO" id="GO:0000139">
    <property type="term" value="C:Golgi membrane"/>
    <property type="evidence" value="ECO:0007669"/>
    <property type="project" value="UniProtKB-SubCell"/>
</dbReference>
<keyword evidence="3" id="KW-0808">Transferase</keyword>
<dbReference type="Proteomes" id="UP000516314">
    <property type="component" value="Chromosome 5"/>
</dbReference>
<dbReference type="GO" id="GO:0008168">
    <property type="term" value="F:methyltransferase activity"/>
    <property type="evidence" value="ECO:0007669"/>
    <property type="project" value="UniProtKB-KW"/>
</dbReference>
<dbReference type="EMBL" id="LR881470">
    <property type="protein sequence ID" value="CAD5335953.1"/>
    <property type="molecule type" value="Genomic_DNA"/>
</dbReference>